<protein>
    <submittedName>
        <fullName evidence="1">Uncharacterized protein</fullName>
    </submittedName>
</protein>
<sequence length="206" mass="23196">MQTLKNLYYMGFNLMGAAGGGGGQTGKQGDAGMQIKHLGPYVVATVAREVIDGAELREQEEEELQGHPVVLFLSFHPSLPQVKVLKIQQAFLSIEDATNKKPCLGGDYSQDIISTLPDEILSRILSFLPTKDAVKTSVLSKNWIYKWTCITNLDVDDKFSMKSRTRKEIFINFMNRVLSHVQSSKINNVSLKFIFFEYKASIWLWG</sequence>
<name>A0ACB9MWW2_BAUVA</name>
<organism evidence="1 2">
    <name type="scientific">Bauhinia variegata</name>
    <name type="common">Purple orchid tree</name>
    <name type="synonym">Phanera variegata</name>
    <dbReference type="NCBI Taxonomy" id="167791"/>
    <lineage>
        <taxon>Eukaryota</taxon>
        <taxon>Viridiplantae</taxon>
        <taxon>Streptophyta</taxon>
        <taxon>Embryophyta</taxon>
        <taxon>Tracheophyta</taxon>
        <taxon>Spermatophyta</taxon>
        <taxon>Magnoliopsida</taxon>
        <taxon>eudicotyledons</taxon>
        <taxon>Gunneridae</taxon>
        <taxon>Pentapetalae</taxon>
        <taxon>rosids</taxon>
        <taxon>fabids</taxon>
        <taxon>Fabales</taxon>
        <taxon>Fabaceae</taxon>
        <taxon>Cercidoideae</taxon>
        <taxon>Cercideae</taxon>
        <taxon>Bauhiniinae</taxon>
        <taxon>Bauhinia</taxon>
    </lineage>
</organism>
<evidence type="ECO:0000313" key="1">
    <source>
        <dbReference type="EMBL" id="KAI4328662.1"/>
    </source>
</evidence>
<reference evidence="1 2" key="1">
    <citation type="journal article" date="2022" name="DNA Res.">
        <title>Chromosomal-level genome assembly of the orchid tree Bauhinia variegata (Leguminosae; Cercidoideae) supports the allotetraploid origin hypothesis of Bauhinia.</title>
        <authorList>
            <person name="Zhong Y."/>
            <person name="Chen Y."/>
            <person name="Zheng D."/>
            <person name="Pang J."/>
            <person name="Liu Y."/>
            <person name="Luo S."/>
            <person name="Meng S."/>
            <person name="Qian L."/>
            <person name="Wei D."/>
            <person name="Dai S."/>
            <person name="Zhou R."/>
        </authorList>
    </citation>
    <scope>NUCLEOTIDE SEQUENCE [LARGE SCALE GENOMIC DNA]</scope>
    <source>
        <strain evidence="1">BV-YZ2020</strain>
    </source>
</reference>
<comment type="caution">
    <text evidence="1">The sequence shown here is derived from an EMBL/GenBank/DDBJ whole genome shotgun (WGS) entry which is preliminary data.</text>
</comment>
<accession>A0ACB9MWW2</accession>
<proteinExistence type="predicted"/>
<gene>
    <name evidence="1" type="ORF">L6164_020998</name>
</gene>
<keyword evidence="2" id="KW-1185">Reference proteome</keyword>
<evidence type="ECO:0000313" key="2">
    <source>
        <dbReference type="Proteomes" id="UP000828941"/>
    </source>
</evidence>
<dbReference type="Proteomes" id="UP000828941">
    <property type="component" value="Chromosome 8"/>
</dbReference>
<dbReference type="EMBL" id="CM039433">
    <property type="protein sequence ID" value="KAI4328662.1"/>
    <property type="molecule type" value="Genomic_DNA"/>
</dbReference>